<feature type="domain" description="Histidine kinase/HSP90-like ATPase" evidence="3">
    <location>
        <begin position="15"/>
        <end position="124"/>
    </location>
</feature>
<sequence length="128" mass="13730">MLNDPLAEVRVTLSAEGGSCSRARQVVRDAAETWGLSEDLADDAQLVVTELVSNGIDHGEGLITLTVSRKADGMLVEVHDESPKQPQVRPVDPSSARGRGMQLVQALSTRWGTTPDARGKVVWAELKA</sequence>
<accession>A0A0F0GBU3</accession>
<dbReference type="CDD" id="cd16936">
    <property type="entry name" value="HATPase_RsbW-like"/>
    <property type="match status" value="1"/>
</dbReference>
<dbReference type="PATRIC" id="fig|68170.10.peg.2494"/>
<reference evidence="4 5" key="1">
    <citation type="submission" date="2015-02" db="EMBL/GenBank/DDBJ databases">
        <authorList>
            <person name="Ju K.-S."/>
            <person name="Doroghazi J.R."/>
            <person name="Metcalf W."/>
        </authorList>
    </citation>
    <scope>NUCLEOTIDE SEQUENCE [LARGE SCALE GENOMIC DNA]</scope>
    <source>
        <strain evidence="4 5">NRRL B-16140</strain>
    </source>
</reference>
<organism evidence="4 5">
    <name type="scientific">Lentzea aerocolonigenes</name>
    <name type="common">Lechevalieria aerocolonigenes</name>
    <name type="synonym">Saccharothrix aerocolonigenes</name>
    <dbReference type="NCBI Taxonomy" id="68170"/>
    <lineage>
        <taxon>Bacteria</taxon>
        <taxon>Bacillati</taxon>
        <taxon>Actinomycetota</taxon>
        <taxon>Actinomycetes</taxon>
        <taxon>Pseudonocardiales</taxon>
        <taxon>Pseudonocardiaceae</taxon>
        <taxon>Lentzea</taxon>
    </lineage>
</organism>
<evidence type="ECO:0000313" key="4">
    <source>
        <dbReference type="EMBL" id="KJK33629.1"/>
    </source>
</evidence>
<dbReference type="SUPFAM" id="SSF55874">
    <property type="entry name" value="ATPase domain of HSP90 chaperone/DNA topoisomerase II/histidine kinase"/>
    <property type="match status" value="1"/>
</dbReference>
<protein>
    <submittedName>
        <fullName evidence="4">Serine/threonine protein kinase</fullName>
    </submittedName>
</protein>
<dbReference type="Proteomes" id="UP000033393">
    <property type="component" value="Unassembled WGS sequence"/>
</dbReference>
<dbReference type="GO" id="GO:0004674">
    <property type="term" value="F:protein serine/threonine kinase activity"/>
    <property type="evidence" value="ECO:0007669"/>
    <property type="project" value="UniProtKB-KW"/>
</dbReference>
<dbReference type="AlphaFoldDB" id="A0A0F0GBU3"/>
<dbReference type="InterPro" id="IPR036890">
    <property type="entry name" value="HATPase_C_sf"/>
</dbReference>
<gene>
    <name evidence="4" type="ORF">UK23_45400</name>
</gene>
<dbReference type="InterPro" id="IPR003594">
    <property type="entry name" value="HATPase_dom"/>
</dbReference>
<evidence type="ECO:0000259" key="3">
    <source>
        <dbReference type="Pfam" id="PF13581"/>
    </source>
</evidence>
<comment type="caution">
    <text evidence="4">The sequence shown here is derived from an EMBL/GenBank/DDBJ whole genome shotgun (WGS) entry which is preliminary data.</text>
</comment>
<dbReference type="OrthoDB" id="3527613at2"/>
<dbReference type="InterPro" id="IPR050267">
    <property type="entry name" value="Anti-sigma-factor_SerPK"/>
</dbReference>
<evidence type="ECO:0000313" key="5">
    <source>
        <dbReference type="Proteomes" id="UP000033393"/>
    </source>
</evidence>
<dbReference type="Gene3D" id="3.30.565.10">
    <property type="entry name" value="Histidine kinase-like ATPase, C-terminal domain"/>
    <property type="match status" value="1"/>
</dbReference>
<keyword evidence="5" id="KW-1185">Reference proteome</keyword>
<keyword evidence="4" id="KW-0418">Kinase</keyword>
<dbReference type="Pfam" id="PF13581">
    <property type="entry name" value="HATPase_c_2"/>
    <property type="match status" value="1"/>
</dbReference>
<dbReference type="STRING" id="68170.GCA_000974445_01735"/>
<dbReference type="PANTHER" id="PTHR35526:SF3">
    <property type="entry name" value="ANTI-SIGMA-F FACTOR RSBW"/>
    <property type="match status" value="1"/>
</dbReference>
<keyword evidence="4" id="KW-0808">Transferase</keyword>
<keyword evidence="1 4" id="KW-0723">Serine/threonine-protein kinase</keyword>
<feature type="region of interest" description="Disordered" evidence="2">
    <location>
        <begin position="79"/>
        <end position="98"/>
    </location>
</feature>
<proteinExistence type="predicted"/>
<evidence type="ECO:0000256" key="1">
    <source>
        <dbReference type="ARBA" id="ARBA00022527"/>
    </source>
</evidence>
<dbReference type="PANTHER" id="PTHR35526">
    <property type="entry name" value="ANTI-SIGMA-F FACTOR RSBW-RELATED"/>
    <property type="match status" value="1"/>
</dbReference>
<dbReference type="EMBL" id="JYJG01000513">
    <property type="protein sequence ID" value="KJK33629.1"/>
    <property type="molecule type" value="Genomic_DNA"/>
</dbReference>
<evidence type="ECO:0000256" key="2">
    <source>
        <dbReference type="SAM" id="MobiDB-lite"/>
    </source>
</evidence>
<name>A0A0F0GBU3_LENAE</name>